<dbReference type="EMBL" id="LQRT01000013">
    <property type="protein sequence ID" value="KZS40499.1"/>
    <property type="molecule type" value="Genomic_DNA"/>
</dbReference>
<feature type="domain" description="VOC" evidence="1">
    <location>
        <begin position="2"/>
        <end position="118"/>
    </location>
</feature>
<sequence length="130" mass="15191">MQTNRIGVILYVKKYKECIFFYEKILKLEILFQNDVLTCFDLFGTYLMVEIEDRSDYLVLASGHLKNFSCIRINVDRVDGIANTLKKNGVDVDYQEHSWGTVAKFFDPDGNLIAFKDEESFIHQINDYKS</sequence>
<name>A0A163AF12_9FLAO</name>
<dbReference type="Proteomes" id="UP000076715">
    <property type="component" value="Unassembled WGS sequence"/>
</dbReference>
<comment type="caution">
    <text evidence="2">The sequence shown here is derived from an EMBL/GenBank/DDBJ whole genome shotgun (WGS) entry which is preliminary data.</text>
</comment>
<dbReference type="SUPFAM" id="SSF54593">
    <property type="entry name" value="Glyoxalase/Bleomycin resistance protein/Dihydroxybiphenyl dioxygenase"/>
    <property type="match status" value="1"/>
</dbReference>
<protein>
    <recommendedName>
        <fullName evidence="1">VOC domain-containing protein</fullName>
    </recommendedName>
</protein>
<dbReference type="InterPro" id="IPR037523">
    <property type="entry name" value="VOC_core"/>
</dbReference>
<evidence type="ECO:0000313" key="3">
    <source>
        <dbReference type="Proteomes" id="UP000076715"/>
    </source>
</evidence>
<dbReference type="PROSITE" id="PS51819">
    <property type="entry name" value="VOC"/>
    <property type="match status" value="1"/>
</dbReference>
<reference evidence="2 3" key="1">
    <citation type="submission" date="2016-01" db="EMBL/GenBank/DDBJ databases">
        <title>The draft genome sequence of Aquimarina sp. RZW4-3-2.</title>
        <authorList>
            <person name="Wang Y."/>
        </authorList>
    </citation>
    <scope>NUCLEOTIDE SEQUENCE [LARGE SCALE GENOMIC DNA]</scope>
    <source>
        <strain evidence="2 3">RZW4-3-2</strain>
    </source>
</reference>
<gene>
    <name evidence="2" type="ORF">AWE51_05980</name>
</gene>
<dbReference type="InterPro" id="IPR004360">
    <property type="entry name" value="Glyas_Fos-R_dOase_dom"/>
</dbReference>
<proteinExistence type="predicted"/>
<accession>A0A163AF12</accession>
<keyword evidence="3" id="KW-1185">Reference proteome</keyword>
<dbReference type="RefSeq" id="WP_066314074.1">
    <property type="nucleotide sequence ID" value="NZ_CANLSS010000013.1"/>
</dbReference>
<dbReference type="OrthoDB" id="9796521at2"/>
<dbReference type="STRING" id="1642818.AWE51_05980"/>
<evidence type="ECO:0000259" key="1">
    <source>
        <dbReference type="PROSITE" id="PS51819"/>
    </source>
</evidence>
<dbReference type="AlphaFoldDB" id="A0A163AF12"/>
<dbReference type="Gene3D" id="3.10.180.10">
    <property type="entry name" value="2,3-Dihydroxybiphenyl 1,2-Dioxygenase, domain 1"/>
    <property type="match status" value="1"/>
</dbReference>
<organism evidence="2 3">
    <name type="scientific">Aquimarina aggregata</name>
    <dbReference type="NCBI Taxonomy" id="1642818"/>
    <lineage>
        <taxon>Bacteria</taxon>
        <taxon>Pseudomonadati</taxon>
        <taxon>Bacteroidota</taxon>
        <taxon>Flavobacteriia</taxon>
        <taxon>Flavobacteriales</taxon>
        <taxon>Flavobacteriaceae</taxon>
        <taxon>Aquimarina</taxon>
    </lineage>
</organism>
<evidence type="ECO:0000313" key="2">
    <source>
        <dbReference type="EMBL" id="KZS40499.1"/>
    </source>
</evidence>
<dbReference type="InterPro" id="IPR029068">
    <property type="entry name" value="Glyas_Bleomycin-R_OHBP_Dase"/>
</dbReference>
<dbReference type="Pfam" id="PF00903">
    <property type="entry name" value="Glyoxalase"/>
    <property type="match status" value="1"/>
</dbReference>